<keyword evidence="2" id="KW-0472">Membrane</keyword>
<protein>
    <submittedName>
        <fullName evidence="3">Uncharacterized protein</fullName>
    </submittedName>
</protein>
<evidence type="ECO:0000256" key="2">
    <source>
        <dbReference type="SAM" id="Phobius"/>
    </source>
</evidence>
<keyword evidence="2" id="KW-1133">Transmembrane helix</keyword>
<gene>
    <name evidence="3" type="ORF">THASP1DRAFT_30584</name>
</gene>
<dbReference type="AlphaFoldDB" id="A0A4P9XNP2"/>
<evidence type="ECO:0000313" key="3">
    <source>
        <dbReference type="EMBL" id="RKP07603.1"/>
    </source>
</evidence>
<keyword evidence="2" id="KW-0812">Transmembrane</keyword>
<dbReference type="EMBL" id="KZ992696">
    <property type="protein sequence ID" value="RKP07603.1"/>
    <property type="molecule type" value="Genomic_DNA"/>
</dbReference>
<organism evidence="3 4">
    <name type="scientific">Thamnocephalis sphaerospora</name>
    <dbReference type="NCBI Taxonomy" id="78915"/>
    <lineage>
        <taxon>Eukaryota</taxon>
        <taxon>Fungi</taxon>
        <taxon>Fungi incertae sedis</taxon>
        <taxon>Zoopagomycota</taxon>
        <taxon>Zoopagomycotina</taxon>
        <taxon>Zoopagomycetes</taxon>
        <taxon>Zoopagales</taxon>
        <taxon>Sigmoideomycetaceae</taxon>
        <taxon>Thamnocephalis</taxon>
    </lineage>
</organism>
<feature type="region of interest" description="Disordered" evidence="1">
    <location>
        <begin position="91"/>
        <end position="111"/>
    </location>
</feature>
<name>A0A4P9XNP2_9FUNG</name>
<keyword evidence="4" id="KW-1185">Reference proteome</keyword>
<accession>A0A4P9XNP2</accession>
<proteinExistence type="predicted"/>
<sequence>MAPDEMAKAGLARLRLSKNRIMLVTRALGACSVIFPISLMLHGIFLRDICNNRTLAILGNVLCDLTASAFFCITELFLTISLCRQWRSTNAKNKHPSQNKSGSRNQESDADQSRLQNDIFFAQRLSGSAIDYKAMDDDSVDYGHALRPLSFAQPNAAPPQMLLPTRVTGGTHEPVLDADVVQADIFAVDADSRKIGRHTGSQQQNATAMTPVPILPVNPSLNDMDVLSKTDANSTGAVNGHQIDWVKPVARTRQ</sequence>
<reference evidence="4" key="1">
    <citation type="journal article" date="2018" name="Nat. Microbiol.">
        <title>Leveraging single-cell genomics to expand the fungal tree of life.</title>
        <authorList>
            <person name="Ahrendt S.R."/>
            <person name="Quandt C.A."/>
            <person name="Ciobanu D."/>
            <person name="Clum A."/>
            <person name="Salamov A."/>
            <person name="Andreopoulos B."/>
            <person name="Cheng J.F."/>
            <person name="Woyke T."/>
            <person name="Pelin A."/>
            <person name="Henrissat B."/>
            <person name="Reynolds N.K."/>
            <person name="Benny G.L."/>
            <person name="Smith M.E."/>
            <person name="James T.Y."/>
            <person name="Grigoriev I.V."/>
        </authorList>
    </citation>
    <scope>NUCLEOTIDE SEQUENCE [LARGE SCALE GENOMIC DNA]</scope>
    <source>
        <strain evidence="4">RSA 1356</strain>
    </source>
</reference>
<feature type="transmembrane region" description="Helical" evidence="2">
    <location>
        <begin position="57"/>
        <end position="78"/>
    </location>
</feature>
<feature type="transmembrane region" description="Helical" evidence="2">
    <location>
        <begin position="21"/>
        <end position="45"/>
    </location>
</feature>
<dbReference type="Proteomes" id="UP000271241">
    <property type="component" value="Unassembled WGS sequence"/>
</dbReference>
<evidence type="ECO:0000313" key="4">
    <source>
        <dbReference type="Proteomes" id="UP000271241"/>
    </source>
</evidence>
<evidence type="ECO:0000256" key="1">
    <source>
        <dbReference type="SAM" id="MobiDB-lite"/>
    </source>
</evidence>